<dbReference type="Gene3D" id="1.10.443.10">
    <property type="entry name" value="Intergrase catalytic core"/>
    <property type="match status" value="1"/>
</dbReference>
<dbReference type="RefSeq" id="WP_176531574.1">
    <property type="nucleotide sequence ID" value="NZ_CP088022.1"/>
</dbReference>
<dbReference type="Pfam" id="PF00589">
    <property type="entry name" value="Phage_integrase"/>
    <property type="match status" value="1"/>
</dbReference>
<dbReference type="InterPro" id="IPR011010">
    <property type="entry name" value="DNA_brk_join_enz"/>
</dbReference>
<dbReference type="InterPro" id="IPR002104">
    <property type="entry name" value="Integrase_catalytic"/>
</dbReference>
<dbReference type="AlphaFoldDB" id="A0A974AGY0"/>
<sequence length="340" mass="38507">MPRPKSGPRLWLDPERETFTVIDGRKTVRTGCGKSELQAAQDFLAAYLAANHSIAAGSDPLIADMLKVYSDEWLTGKPSAASVAADMVNLEEWWGGKPASAITPENCKLYIAHRSAPTICRREIGMLHAAAIYWHKKSGKGPLRALPIVAKPPTPQKRTRWLTRSEAAQFLWHGVRRLNPGQRKRLFRFFIIGWYTGTRHTAIGRTSWKMADLETGIMQRRPDGLAETKKRTPPVRAGRRLLSHLRRWRRLDGPKAKYIMEYGGRPVLDHGEGWRAARKLAGLSKDVTPHTLRHSRATHMMRQRVDPWQAARSLGMSLEMLQTTYGHHHPDWQSDAAEAK</sequence>
<dbReference type="GO" id="GO:0015074">
    <property type="term" value="P:DNA integration"/>
    <property type="evidence" value="ECO:0007669"/>
    <property type="project" value="InterPro"/>
</dbReference>
<dbReference type="EMBL" id="JABWSX010000001">
    <property type="protein sequence ID" value="NVL07978.1"/>
    <property type="molecule type" value="Genomic_DNA"/>
</dbReference>
<reference evidence="3" key="1">
    <citation type="submission" date="2020-06" db="EMBL/GenBank/DDBJ databases">
        <title>Whole Genome Sequence of Bradyrhizobium sp. Strain 66S1MB.</title>
        <authorList>
            <person name="Bromfield E."/>
            <person name="Cloutier S."/>
        </authorList>
    </citation>
    <scope>NUCLEOTIDE SEQUENCE</scope>
    <source>
        <strain evidence="3">66S1MB</strain>
    </source>
</reference>
<keyword evidence="1" id="KW-0233">DNA recombination</keyword>
<accession>A0A974AGY0</accession>
<evidence type="ECO:0000256" key="1">
    <source>
        <dbReference type="ARBA" id="ARBA00023172"/>
    </source>
</evidence>
<protein>
    <submittedName>
        <fullName evidence="3">Tyrosine-type recombinase/integrase</fullName>
    </submittedName>
</protein>
<evidence type="ECO:0000313" key="3">
    <source>
        <dbReference type="EMBL" id="NVL07978.1"/>
    </source>
</evidence>
<name>A0A974AGY0_9BRAD</name>
<dbReference type="InterPro" id="IPR013762">
    <property type="entry name" value="Integrase-like_cat_sf"/>
</dbReference>
<dbReference type="PROSITE" id="PS51898">
    <property type="entry name" value="TYR_RECOMBINASE"/>
    <property type="match status" value="1"/>
</dbReference>
<feature type="domain" description="Tyr recombinase" evidence="2">
    <location>
        <begin position="157"/>
        <end position="338"/>
    </location>
</feature>
<dbReference type="GO" id="GO:0006310">
    <property type="term" value="P:DNA recombination"/>
    <property type="evidence" value="ECO:0007669"/>
    <property type="project" value="UniProtKB-KW"/>
</dbReference>
<gene>
    <name evidence="3" type="ORF">HU230_19945</name>
</gene>
<evidence type="ECO:0000259" key="2">
    <source>
        <dbReference type="PROSITE" id="PS51898"/>
    </source>
</evidence>
<proteinExistence type="predicted"/>
<dbReference type="GO" id="GO:0003677">
    <property type="term" value="F:DNA binding"/>
    <property type="evidence" value="ECO:0007669"/>
    <property type="project" value="InterPro"/>
</dbReference>
<organism evidence="3">
    <name type="scientific">Bradyrhizobium quebecense</name>
    <dbReference type="NCBI Taxonomy" id="2748629"/>
    <lineage>
        <taxon>Bacteria</taxon>
        <taxon>Pseudomonadati</taxon>
        <taxon>Pseudomonadota</taxon>
        <taxon>Alphaproteobacteria</taxon>
        <taxon>Hyphomicrobiales</taxon>
        <taxon>Nitrobacteraceae</taxon>
        <taxon>Bradyrhizobium</taxon>
    </lineage>
</organism>
<comment type="caution">
    <text evidence="3">The sequence shown here is derived from an EMBL/GenBank/DDBJ whole genome shotgun (WGS) entry which is preliminary data.</text>
</comment>
<dbReference type="SUPFAM" id="SSF56349">
    <property type="entry name" value="DNA breaking-rejoining enzymes"/>
    <property type="match status" value="1"/>
</dbReference>